<dbReference type="InterPro" id="IPR023465">
    <property type="entry name" value="Riboflavin_kinase_dom_sf"/>
</dbReference>
<dbReference type="NCBIfam" id="TIGR00083">
    <property type="entry name" value="ribF"/>
    <property type="match status" value="1"/>
</dbReference>
<keyword evidence="10 14" id="KW-0067">ATP-binding</keyword>
<keyword evidence="8 14" id="KW-0418">Kinase</keyword>
<dbReference type="GO" id="GO:0005524">
    <property type="term" value="F:ATP binding"/>
    <property type="evidence" value="ECO:0007669"/>
    <property type="project" value="UniProtKB-UniRule"/>
</dbReference>
<keyword evidence="9 14" id="KW-0274">FAD</keyword>
<dbReference type="InterPro" id="IPR002606">
    <property type="entry name" value="Riboflavin_kinase_bac"/>
</dbReference>
<comment type="pathway">
    <text evidence="1 14">Cofactor biosynthesis; FAD biosynthesis; FAD from FMN: step 1/1.</text>
</comment>
<dbReference type="SUPFAM" id="SSF82114">
    <property type="entry name" value="Riboflavin kinase-like"/>
    <property type="match status" value="1"/>
</dbReference>
<dbReference type="UniPathway" id="UPA00276">
    <property type="reaction ID" value="UER00406"/>
</dbReference>
<dbReference type="PIRSF" id="PIRSF004491">
    <property type="entry name" value="FAD_Synth"/>
    <property type="match status" value="1"/>
</dbReference>
<evidence type="ECO:0000259" key="15">
    <source>
        <dbReference type="PROSITE" id="PS50132"/>
    </source>
</evidence>
<keyword evidence="3 14" id="KW-0285">Flavoprotein</keyword>
<accession>A0A4R8EWQ5</accession>
<dbReference type="GO" id="GO:0006747">
    <property type="term" value="P:FAD biosynthetic process"/>
    <property type="evidence" value="ECO:0007669"/>
    <property type="project" value="UniProtKB-UniRule"/>
</dbReference>
<evidence type="ECO:0000256" key="8">
    <source>
        <dbReference type="ARBA" id="ARBA00022777"/>
    </source>
</evidence>
<dbReference type="EMBL" id="SODZ01000002">
    <property type="protein sequence ID" value="TDX17140.1"/>
    <property type="molecule type" value="Genomic_DNA"/>
</dbReference>
<comment type="caution">
    <text evidence="16">The sequence shown here is derived from an EMBL/GenBank/DDBJ whole genome shotgun (WGS) entry which is preliminary data.</text>
</comment>
<sequence>MKLYALTIGIFDGVHKGHQYILKNTLQLANQLRFDPLVLMFRYPPEKYIGGFEGLILPSWRRKQICEDMGFKVEVKDLEEVWGLPHEQYLEELIKKDVKAIVCGEDFTFGKNALGNVEYLQAVSQSKGLVVKVLKDLKTSGKRVSSSAIKRELKLGDIKRANEMLGRPWTLEGTVYEDRHVGFKLGFPTANINVWEKEKILLPKFGVYIVKGYVKGRSGFLWGLMNIGLRPTFNEYRKTPKVEVYFLDFFGDLYGDYIVLEVIDFLRDEVKFENERELIAAMEKDEDQARKIIQNHYI</sequence>
<keyword evidence="4 14" id="KW-0288">FMN</keyword>
<dbReference type="SUPFAM" id="SSF52374">
    <property type="entry name" value="Nucleotidylyl transferase"/>
    <property type="match status" value="1"/>
</dbReference>
<dbReference type="Gene3D" id="2.40.30.30">
    <property type="entry name" value="Riboflavin kinase-like"/>
    <property type="match status" value="1"/>
</dbReference>
<evidence type="ECO:0000256" key="1">
    <source>
        <dbReference type="ARBA" id="ARBA00004726"/>
    </source>
</evidence>
<evidence type="ECO:0000256" key="5">
    <source>
        <dbReference type="ARBA" id="ARBA00022679"/>
    </source>
</evidence>
<dbReference type="InterPro" id="IPR016137">
    <property type="entry name" value="RGS"/>
</dbReference>
<evidence type="ECO:0000256" key="7">
    <source>
        <dbReference type="ARBA" id="ARBA00022741"/>
    </source>
</evidence>
<comment type="similarity">
    <text evidence="14">Belongs to the ribF family.</text>
</comment>
<protein>
    <recommendedName>
        <fullName evidence="14">Riboflavin biosynthesis protein</fullName>
    </recommendedName>
    <domain>
        <recommendedName>
            <fullName evidence="14">Riboflavin kinase</fullName>
            <ecNumber evidence="14">2.7.1.26</ecNumber>
        </recommendedName>
        <alternativeName>
            <fullName evidence="14">Flavokinase</fullName>
        </alternativeName>
    </domain>
    <domain>
        <recommendedName>
            <fullName evidence="14">FMN adenylyltransferase</fullName>
            <ecNumber evidence="14">2.7.7.2</ecNumber>
        </recommendedName>
        <alternativeName>
            <fullName evidence="14">FAD pyrophosphorylase</fullName>
        </alternativeName>
        <alternativeName>
            <fullName evidence="14">FAD synthase</fullName>
        </alternativeName>
    </domain>
</protein>
<evidence type="ECO:0000313" key="17">
    <source>
        <dbReference type="Proteomes" id="UP000294817"/>
    </source>
</evidence>
<comment type="catalytic activity">
    <reaction evidence="12 14">
        <text>riboflavin + ATP = FMN + ADP + H(+)</text>
        <dbReference type="Rhea" id="RHEA:14357"/>
        <dbReference type="ChEBI" id="CHEBI:15378"/>
        <dbReference type="ChEBI" id="CHEBI:30616"/>
        <dbReference type="ChEBI" id="CHEBI:57986"/>
        <dbReference type="ChEBI" id="CHEBI:58210"/>
        <dbReference type="ChEBI" id="CHEBI:456216"/>
        <dbReference type="EC" id="2.7.1.26"/>
    </reaction>
</comment>
<evidence type="ECO:0000256" key="12">
    <source>
        <dbReference type="ARBA" id="ARBA00047880"/>
    </source>
</evidence>
<dbReference type="CDD" id="cd02064">
    <property type="entry name" value="FAD_synthetase_N"/>
    <property type="match status" value="1"/>
</dbReference>
<organism evidence="16 17">
    <name type="scientific">Petrotoga sibirica</name>
    <dbReference type="NCBI Taxonomy" id="156202"/>
    <lineage>
        <taxon>Bacteria</taxon>
        <taxon>Thermotogati</taxon>
        <taxon>Thermotogota</taxon>
        <taxon>Thermotogae</taxon>
        <taxon>Petrotogales</taxon>
        <taxon>Petrotogaceae</taxon>
        <taxon>Petrotoga</taxon>
    </lineage>
</organism>
<keyword evidence="7 14" id="KW-0547">Nucleotide-binding</keyword>
<dbReference type="AlphaFoldDB" id="A0A4R8EWQ5"/>
<keyword evidence="17" id="KW-1185">Reference proteome</keyword>
<comment type="pathway">
    <text evidence="2 14">Cofactor biosynthesis; FMN biosynthesis; FMN from riboflavin (ATP route): step 1/1.</text>
</comment>
<evidence type="ECO:0000313" key="16">
    <source>
        <dbReference type="EMBL" id="TDX17140.1"/>
    </source>
</evidence>
<dbReference type="EC" id="2.7.1.26" evidence="14"/>
<keyword evidence="11" id="KW-0511">Multifunctional enzyme</keyword>
<dbReference type="Pfam" id="PF01687">
    <property type="entry name" value="Flavokinase"/>
    <property type="match status" value="1"/>
</dbReference>
<dbReference type="PROSITE" id="PS50132">
    <property type="entry name" value="RGS"/>
    <property type="match status" value="1"/>
</dbReference>
<dbReference type="GO" id="GO:0009231">
    <property type="term" value="P:riboflavin biosynthetic process"/>
    <property type="evidence" value="ECO:0007669"/>
    <property type="project" value="InterPro"/>
</dbReference>
<proteinExistence type="inferred from homology"/>
<dbReference type="GO" id="GO:0009398">
    <property type="term" value="P:FMN biosynthetic process"/>
    <property type="evidence" value="ECO:0007669"/>
    <property type="project" value="UniProtKB-UniRule"/>
</dbReference>
<evidence type="ECO:0000256" key="11">
    <source>
        <dbReference type="ARBA" id="ARBA00023268"/>
    </source>
</evidence>
<reference evidence="16 17" key="1">
    <citation type="submission" date="2019-03" db="EMBL/GenBank/DDBJ databases">
        <title>Genomic Encyclopedia of Type Strains, Phase IV (KMG-IV): sequencing the most valuable type-strain genomes for metagenomic binning, comparative biology and taxonomic classification.</title>
        <authorList>
            <person name="Goeker M."/>
        </authorList>
    </citation>
    <scope>NUCLEOTIDE SEQUENCE [LARGE SCALE GENOMIC DNA]</scope>
    <source>
        <strain evidence="16 17">DSM 13575</strain>
    </source>
</reference>
<dbReference type="InterPro" id="IPR014729">
    <property type="entry name" value="Rossmann-like_a/b/a_fold"/>
</dbReference>
<feature type="domain" description="RGS" evidence="15">
    <location>
        <begin position="232"/>
        <end position="298"/>
    </location>
</feature>
<dbReference type="GO" id="GO:0003919">
    <property type="term" value="F:FMN adenylyltransferase activity"/>
    <property type="evidence" value="ECO:0007669"/>
    <property type="project" value="UniProtKB-UniRule"/>
</dbReference>
<dbReference type="GO" id="GO:0008531">
    <property type="term" value="F:riboflavin kinase activity"/>
    <property type="evidence" value="ECO:0007669"/>
    <property type="project" value="UniProtKB-UniRule"/>
</dbReference>
<dbReference type="InterPro" id="IPR023468">
    <property type="entry name" value="Riboflavin_kinase"/>
</dbReference>
<dbReference type="InterPro" id="IPR004821">
    <property type="entry name" value="Cyt_trans-like"/>
</dbReference>
<comment type="catalytic activity">
    <reaction evidence="13 14">
        <text>FMN + ATP + H(+) = FAD + diphosphate</text>
        <dbReference type="Rhea" id="RHEA:17237"/>
        <dbReference type="ChEBI" id="CHEBI:15378"/>
        <dbReference type="ChEBI" id="CHEBI:30616"/>
        <dbReference type="ChEBI" id="CHEBI:33019"/>
        <dbReference type="ChEBI" id="CHEBI:57692"/>
        <dbReference type="ChEBI" id="CHEBI:58210"/>
        <dbReference type="EC" id="2.7.7.2"/>
    </reaction>
</comment>
<name>A0A4R8EWQ5_9BACT</name>
<evidence type="ECO:0000256" key="2">
    <source>
        <dbReference type="ARBA" id="ARBA00005201"/>
    </source>
</evidence>
<evidence type="ECO:0000256" key="6">
    <source>
        <dbReference type="ARBA" id="ARBA00022695"/>
    </source>
</evidence>
<keyword evidence="6 14" id="KW-0548">Nucleotidyltransferase</keyword>
<dbReference type="PANTHER" id="PTHR22749:SF6">
    <property type="entry name" value="RIBOFLAVIN KINASE"/>
    <property type="match status" value="1"/>
</dbReference>
<dbReference type="PANTHER" id="PTHR22749">
    <property type="entry name" value="RIBOFLAVIN KINASE/FMN ADENYLYLTRANSFERASE"/>
    <property type="match status" value="1"/>
</dbReference>
<dbReference type="SMART" id="SM00904">
    <property type="entry name" value="Flavokinase"/>
    <property type="match status" value="1"/>
</dbReference>
<dbReference type="NCBIfam" id="TIGR00125">
    <property type="entry name" value="cyt_tran_rel"/>
    <property type="match status" value="1"/>
</dbReference>
<evidence type="ECO:0000256" key="13">
    <source>
        <dbReference type="ARBA" id="ARBA00049494"/>
    </source>
</evidence>
<evidence type="ECO:0000256" key="10">
    <source>
        <dbReference type="ARBA" id="ARBA00022840"/>
    </source>
</evidence>
<dbReference type="InterPro" id="IPR015865">
    <property type="entry name" value="Riboflavin_kinase_bac/euk"/>
</dbReference>
<evidence type="ECO:0000256" key="3">
    <source>
        <dbReference type="ARBA" id="ARBA00022630"/>
    </source>
</evidence>
<dbReference type="EC" id="2.7.7.2" evidence="14"/>
<dbReference type="Proteomes" id="UP000294817">
    <property type="component" value="Unassembled WGS sequence"/>
</dbReference>
<gene>
    <name evidence="16" type="ORF">C8D74_10284</name>
</gene>
<dbReference type="UniPathway" id="UPA00277">
    <property type="reaction ID" value="UER00407"/>
</dbReference>
<keyword evidence="5 14" id="KW-0808">Transferase</keyword>
<evidence type="ECO:0000256" key="4">
    <source>
        <dbReference type="ARBA" id="ARBA00022643"/>
    </source>
</evidence>
<dbReference type="RefSeq" id="WP_243830523.1">
    <property type="nucleotide sequence ID" value="NZ_SODZ01000002.1"/>
</dbReference>
<evidence type="ECO:0000256" key="14">
    <source>
        <dbReference type="PIRNR" id="PIRNR004491"/>
    </source>
</evidence>
<evidence type="ECO:0000256" key="9">
    <source>
        <dbReference type="ARBA" id="ARBA00022827"/>
    </source>
</evidence>
<dbReference type="Pfam" id="PF06574">
    <property type="entry name" value="FAD_syn"/>
    <property type="match status" value="1"/>
</dbReference>
<dbReference type="Gene3D" id="3.40.50.620">
    <property type="entry name" value="HUPs"/>
    <property type="match status" value="1"/>
</dbReference>
<dbReference type="InterPro" id="IPR015864">
    <property type="entry name" value="FAD_synthase"/>
</dbReference>